<dbReference type="SUPFAM" id="SSF48208">
    <property type="entry name" value="Six-hairpin glycosidases"/>
    <property type="match status" value="1"/>
</dbReference>
<feature type="region of interest" description="Disordered" evidence="1">
    <location>
        <begin position="498"/>
        <end position="519"/>
    </location>
</feature>
<dbReference type="InterPro" id="IPR012341">
    <property type="entry name" value="6hp_glycosidase-like_sf"/>
</dbReference>
<feature type="region of interest" description="Disordered" evidence="1">
    <location>
        <begin position="633"/>
        <end position="653"/>
    </location>
</feature>
<dbReference type="Gene3D" id="1.50.10.10">
    <property type="match status" value="1"/>
</dbReference>
<accession>A0ABP0PC35</accession>
<evidence type="ECO:0000313" key="2">
    <source>
        <dbReference type="EMBL" id="CAK9072619.1"/>
    </source>
</evidence>
<reference evidence="2 3" key="1">
    <citation type="submission" date="2024-02" db="EMBL/GenBank/DDBJ databases">
        <authorList>
            <person name="Chen Y."/>
            <person name="Shah S."/>
            <person name="Dougan E. K."/>
            <person name="Thang M."/>
            <person name="Chan C."/>
        </authorList>
    </citation>
    <scope>NUCLEOTIDE SEQUENCE [LARGE SCALE GENOMIC DNA]</scope>
</reference>
<gene>
    <name evidence="2" type="ORF">CCMP2556_LOCUS35735</name>
</gene>
<feature type="compositionally biased region" description="Basic and acidic residues" evidence="1">
    <location>
        <begin position="501"/>
        <end position="511"/>
    </location>
</feature>
<comment type="caution">
    <text evidence="2">The sequence shown here is derived from an EMBL/GenBank/DDBJ whole genome shotgun (WGS) entry which is preliminary data.</text>
</comment>
<dbReference type="InterPro" id="IPR008928">
    <property type="entry name" value="6-hairpin_glycosidase_sf"/>
</dbReference>
<dbReference type="EMBL" id="CAXAMN010022784">
    <property type="protein sequence ID" value="CAK9072619.1"/>
    <property type="molecule type" value="Genomic_DNA"/>
</dbReference>
<protein>
    <submittedName>
        <fullName evidence="2">Uncharacterized protein</fullName>
    </submittedName>
</protein>
<evidence type="ECO:0000256" key="1">
    <source>
        <dbReference type="SAM" id="MobiDB-lite"/>
    </source>
</evidence>
<feature type="compositionally biased region" description="Acidic residues" evidence="1">
    <location>
        <begin position="633"/>
        <end position="652"/>
    </location>
</feature>
<dbReference type="Proteomes" id="UP001642484">
    <property type="component" value="Unassembled WGS sequence"/>
</dbReference>
<sequence length="1302" mass="143328">MGSNARAVHSSGGAAGGVVSESQGYGLLLTGAMLASLDPDDADRPKIMDYTYEMFLGWRRMCERSKQDGSCQEDEGFQCGGKQFPCLPHWKFDDDLTGIIGKGAAPDGDADALAGMLLAVLSLEQSSEAPGWLEEAPMLASVGRTGREEDDAMELLVVAFWDTAMEQWQESVASNHRIVKLGSCWGGWGGQGQNPSYHAPGVYRLCRNYMKSHDVKYGETAQEGENFESRWNKLISTTYKMFGATQCDSTGLIPNWAKIYEEGQSLRAEMGFSGSGTPGAEYGSEASRAVWRVALDFLLFPNEAGEAVAFLDPVAAHLETRESGGSWAESLRIDNNCLVNSIHPSWSWNMFMAGPTFTSLVCPSNSVDEVRQQALIDAAGARVASKAINDYYSGSWVAISTITLNGDLVRAAENAGLLEATPTTTTGGSSHSEGCAGRDVAVQQLATAAARTELPERRYEKDQYWAGCRQSCTPGAANPNDPVDAWKNSGTRFFRSLAKPDAQRGEEKSRSSEGLQPLRAVIKKSKQPGPVRFGLEALLEFQNSCTEIKEMGIQKTVGKIVPGKARRKWYLLGQRMSPKCIVATLAIGNARVARVLGGQMDRRFRKWGGVMFQRGGLTREKRVEHLAAELDSMGDDVEESEGSESEAADDPSDTLAVEAETLESDMELKLHILGLNSCYTQLKKAPVTFSGGLKVDSTGLHSFTCMRREGSTRARQQSVRVGGTNTDNEIAVDLEATISYTNDEATADRSEAQHDKYCPVQKPADKRFLSADELLTSQVLPVTSAQSRKFDVANGDHPVKYILKNLKVELYEPLHIWLVEICPELGVVPPPLPATAEMQSLRLPVLSLHFRAPSDGLPLLQSWLETAHDIFTSGFEGWREPIEVVCRETSQLGHEVKFAAVLPTKGLGRVSILLFGILYTFLELKDKDPDRYPNPGRDAEAFRRAFMEAIGEFNSYGSACHSTRWQIDEQMSKDVEILKPCAAFSKETLTCQRWLLDGVETGCCALWTSILTITEQNQVLFLKRVLFLHALAFRRAGKACVPRLAVADWCCEVNRMCLGCYIIREMTFAKDHDGNRMDYSSEFDEILTVKDGGFQVHHTSIWQDHAPSSAKQTRSQFDEVDNKLVLLDKDARQASWQQDCLKLTRDTAQLGLLYEAECQNERSRRMKRVLHLKHQNQVGAAVISSFMDGNMRHVGGRTGELEHAFINDVGKDNAALVAWMDATKLGRVSNSDLSDCVDLLSTILSRKPETSAGIVIAPHLISEKVGNGLRGELRTESCWFLDIPDTKKSLAFGPSGCCVKDA</sequence>
<organism evidence="2 3">
    <name type="scientific">Durusdinium trenchii</name>
    <dbReference type="NCBI Taxonomy" id="1381693"/>
    <lineage>
        <taxon>Eukaryota</taxon>
        <taxon>Sar</taxon>
        <taxon>Alveolata</taxon>
        <taxon>Dinophyceae</taxon>
        <taxon>Suessiales</taxon>
        <taxon>Symbiodiniaceae</taxon>
        <taxon>Durusdinium</taxon>
    </lineage>
</organism>
<proteinExistence type="predicted"/>
<evidence type="ECO:0000313" key="3">
    <source>
        <dbReference type="Proteomes" id="UP001642484"/>
    </source>
</evidence>
<keyword evidence="3" id="KW-1185">Reference proteome</keyword>
<name>A0ABP0PC35_9DINO</name>